<name>A0ABN8T4I3_9CNID</name>
<dbReference type="PANTHER" id="PTHR35347">
    <property type="entry name" value="COILED-COIL DOMAIN-CONTAINING PROTEIN 175"/>
    <property type="match status" value="1"/>
</dbReference>
<accession>A0ABN8T4I3</accession>
<reference evidence="2 3" key="1">
    <citation type="submission" date="2022-05" db="EMBL/GenBank/DDBJ databases">
        <authorList>
            <consortium name="Genoscope - CEA"/>
            <person name="William W."/>
        </authorList>
    </citation>
    <scope>NUCLEOTIDE SEQUENCE [LARGE SCALE GENOMIC DNA]</scope>
</reference>
<keyword evidence="3" id="KW-1185">Reference proteome</keyword>
<evidence type="ECO:0008006" key="4">
    <source>
        <dbReference type="Google" id="ProtNLM"/>
    </source>
</evidence>
<sequence>KGTQLQKDLKNDELDIIEKQKQLKKAKQDYTTLQKQLKTQLKILQESIEKLEKERGKKKDIIEDKTPVFKDLEAQFKERTQEFETTKKSIVDLKNKKASLETSVERAQRDVDKLAEPQVGDIKLTKRFGQLGLELFLSKPKFTAFAAYCMFFQAIRQLETEIETTRKAMIANAGTQGSLEKRLLDYREILQENWKEDLLLDKINAERDLQMLGDIERLQGETSVREER</sequence>
<gene>
    <name evidence="2" type="ORF">PEVE_00039245</name>
</gene>
<dbReference type="Proteomes" id="UP001159427">
    <property type="component" value="Unassembled WGS sequence"/>
</dbReference>
<evidence type="ECO:0000313" key="3">
    <source>
        <dbReference type="Proteomes" id="UP001159427"/>
    </source>
</evidence>
<dbReference type="PANTHER" id="PTHR35347:SF1">
    <property type="entry name" value="COILED-COIL DOMAIN-CONTAINING PROTEIN 175"/>
    <property type="match status" value="1"/>
</dbReference>
<organism evidence="2 3">
    <name type="scientific">Porites evermanni</name>
    <dbReference type="NCBI Taxonomy" id="104178"/>
    <lineage>
        <taxon>Eukaryota</taxon>
        <taxon>Metazoa</taxon>
        <taxon>Cnidaria</taxon>
        <taxon>Anthozoa</taxon>
        <taxon>Hexacorallia</taxon>
        <taxon>Scleractinia</taxon>
        <taxon>Fungiina</taxon>
        <taxon>Poritidae</taxon>
        <taxon>Porites</taxon>
    </lineage>
</organism>
<feature type="non-terminal residue" evidence="2">
    <location>
        <position position="1"/>
    </location>
</feature>
<proteinExistence type="predicted"/>
<feature type="coiled-coil region" evidence="1">
    <location>
        <begin position="9"/>
        <end position="61"/>
    </location>
</feature>
<dbReference type="InterPro" id="IPR038834">
    <property type="entry name" value="CCDC175"/>
</dbReference>
<dbReference type="EMBL" id="CALNXI010006890">
    <property type="protein sequence ID" value="CAH3199213.1"/>
    <property type="molecule type" value="Genomic_DNA"/>
</dbReference>
<protein>
    <recommendedName>
        <fullName evidence="4">Myosin heavy chain</fullName>
    </recommendedName>
</protein>
<evidence type="ECO:0000313" key="2">
    <source>
        <dbReference type="EMBL" id="CAH3199213.1"/>
    </source>
</evidence>
<keyword evidence="1" id="KW-0175">Coiled coil</keyword>
<evidence type="ECO:0000256" key="1">
    <source>
        <dbReference type="SAM" id="Coils"/>
    </source>
</evidence>
<comment type="caution">
    <text evidence="2">The sequence shown here is derived from an EMBL/GenBank/DDBJ whole genome shotgun (WGS) entry which is preliminary data.</text>
</comment>